<keyword evidence="4" id="KW-1185">Reference proteome</keyword>
<evidence type="ECO:0000313" key="1">
    <source>
        <dbReference type="EMBL" id="QBH11768.1"/>
    </source>
</evidence>
<reference evidence="2 3" key="1">
    <citation type="submission" date="2018-06" db="EMBL/GenBank/DDBJ databases">
        <title>Complete Genome Sequence of Desulfobacter hydrogenophilus (DSM3380).</title>
        <authorList>
            <person name="Marietou A."/>
            <person name="Schreiber L."/>
            <person name="Marshall I."/>
            <person name="Jorgensen B."/>
        </authorList>
    </citation>
    <scope>NUCLEOTIDE SEQUENCE [LARGE SCALE GENOMIC DNA]</scope>
    <source>
        <strain evidence="2 3">DSM 3380</strain>
    </source>
</reference>
<dbReference type="Gene3D" id="3.30.450.20">
    <property type="entry name" value="PAS domain"/>
    <property type="match status" value="1"/>
</dbReference>
<accession>A0A328FBP0</accession>
<name>A0A328FBP0_9BACT</name>
<evidence type="ECO:0000313" key="3">
    <source>
        <dbReference type="Proteomes" id="UP000248798"/>
    </source>
</evidence>
<gene>
    <name evidence="2" type="ORF">DO021_18375</name>
    <name evidence="1" type="ORF">EYB58_01795</name>
</gene>
<evidence type="ECO:0008006" key="5">
    <source>
        <dbReference type="Google" id="ProtNLM"/>
    </source>
</evidence>
<evidence type="ECO:0000313" key="4">
    <source>
        <dbReference type="Proteomes" id="UP000293902"/>
    </source>
</evidence>
<evidence type="ECO:0000313" key="2">
    <source>
        <dbReference type="EMBL" id="RAM00545.1"/>
    </source>
</evidence>
<proteinExistence type="predicted"/>
<dbReference type="EMBL" id="QLNI01000044">
    <property type="protein sequence ID" value="RAM00545.1"/>
    <property type="molecule type" value="Genomic_DNA"/>
</dbReference>
<organism evidence="2 3">
    <name type="scientific">Desulfobacter hydrogenophilus</name>
    <dbReference type="NCBI Taxonomy" id="2291"/>
    <lineage>
        <taxon>Bacteria</taxon>
        <taxon>Pseudomonadati</taxon>
        <taxon>Thermodesulfobacteriota</taxon>
        <taxon>Desulfobacteria</taxon>
        <taxon>Desulfobacterales</taxon>
        <taxon>Desulfobacteraceae</taxon>
        <taxon>Desulfobacter</taxon>
    </lineage>
</organism>
<sequence length="351" mass="40236">MNPSVNTFSWEKIRSFIKRLQVLSVCLLVLTFCFSCGPSAEKKAADDHRLSEIGNRINDDFSKIRVEVSKLAEFTVSLYIPKTMVQHASRVDPAGYKLHDNGVFYKPVDDGKSAVFVSGVVPVSKEIRKIVYGTEPLESRLMEVVKKYPEVVQSYYNDKNSYNRIYPYFDVITQYEPKMDIPKYNFYYLADGEHNPEKSAVWVKEPYVDPAGRGWMVSAIAPVYVDGELEGVPGLDVTINTITDRYIDRETGNLVLLDASATVVSIQDHLTMLLSLPPLENHKYLETIRSDTYRTDDYNLLKSRSRQVRKMAQRIFQENQTEVTFQNAGKTLRVTSVNIPELDWKLLQIIY</sequence>
<dbReference type="OrthoDB" id="5378360at2"/>
<reference evidence="1 4" key="2">
    <citation type="submission" date="2019-02" db="EMBL/GenBank/DDBJ databases">
        <title>Complete genome sequence of Desulfobacter hydrogenophilus AcRS1.</title>
        <authorList>
            <person name="Marietou A."/>
            <person name="Lund M.B."/>
            <person name="Marshall I.P.G."/>
            <person name="Schreiber L."/>
            <person name="Jorgensen B."/>
        </authorList>
    </citation>
    <scope>NUCLEOTIDE SEQUENCE [LARGE SCALE GENOMIC DNA]</scope>
    <source>
        <strain evidence="1 4">AcRS1</strain>
    </source>
</reference>
<protein>
    <recommendedName>
        <fullName evidence="5">Cache domain-containing protein</fullName>
    </recommendedName>
</protein>
<dbReference type="RefSeq" id="WP_111959375.1">
    <property type="nucleotide sequence ID" value="NZ_CP036313.1"/>
</dbReference>
<dbReference type="Proteomes" id="UP000248798">
    <property type="component" value="Unassembled WGS sequence"/>
</dbReference>
<dbReference type="AlphaFoldDB" id="A0A328FBP0"/>
<dbReference type="EMBL" id="CP036313">
    <property type="protein sequence ID" value="QBH11768.1"/>
    <property type="molecule type" value="Genomic_DNA"/>
</dbReference>
<dbReference type="Proteomes" id="UP000293902">
    <property type="component" value="Chromosome"/>
</dbReference>